<dbReference type="Pfam" id="PF07721">
    <property type="entry name" value="TPR_4"/>
    <property type="match status" value="1"/>
</dbReference>
<evidence type="ECO:0000256" key="1">
    <source>
        <dbReference type="ARBA" id="ARBA00022737"/>
    </source>
</evidence>
<dbReference type="Pfam" id="PF13432">
    <property type="entry name" value="TPR_16"/>
    <property type="match status" value="4"/>
</dbReference>
<name>A0A238LAZ3_9RHOB</name>
<accession>A0A238LAZ3</accession>
<reference evidence="5 6" key="1">
    <citation type="submission" date="2017-05" db="EMBL/GenBank/DDBJ databases">
        <authorList>
            <person name="Song R."/>
            <person name="Chenine A.L."/>
            <person name="Ruprecht R.M."/>
        </authorList>
    </citation>
    <scope>NUCLEOTIDE SEQUENCE [LARGE SCALE GENOMIC DNA]</scope>
    <source>
        <strain evidence="5 6">CECT 8899</strain>
    </source>
</reference>
<dbReference type="SMART" id="SM00028">
    <property type="entry name" value="TPR"/>
    <property type="match status" value="8"/>
</dbReference>
<feature type="repeat" description="TPR" evidence="3">
    <location>
        <begin position="467"/>
        <end position="500"/>
    </location>
</feature>
<dbReference type="Gene3D" id="1.25.40.10">
    <property type="entry name" value="Tetratricopeptide repeat domain"/>
    <property type="match status" value="2"/>
</dbReference>
<feature type="repeat" description="TPR" evidence="3">
    <location>
        <begin position="360"/>
        <end position="393"/>
    </location>
</feature>
<evidence type="ECO:0000313" key="6">
    <source>
        <dbReference type="Proteomes" id="UP000201613"/>
    </source>
</evidence>
<dbReference type="InterPro" id="IPR011990">
    <property type="entry name" value="TPR-like_helical_dom_sf"/>
</dbReference>
<dbReference type="PROSITE" id="PS50005">
    <property type="entry name" value="TPR"/>
    <property type="match status" value="3"/>
</dbReference>
<proteinExistence type="predicted"/>
<keyword evidence="2 3" id="KW-0802">TPR repeat</keyword>
<dbReference type="InterPro" id="IPR019734">
    <property type="entry name" value="TPR_rpt"/>
</dbReference>
<evidence type="ECO:0000256" key="3">
    <source>
        <dbReference type="PROSITE-ProRule" id="PRU00339"/>
    </source>
</evidence>
<sequence length="566" mass="61326">MAKSILSALALVSAFGMTAGTAVAQPNAGSYLAARSAAGQNDFTAASSWFSSALEDDPTNPDLIENLLASRLATGNVDAAIPVAEAALGSGMDSQLANMVLALKAAQSNDWNTIFDALEAGHSVGPLVDGLTRAWAYVGKGDMRSALDAFDEVIEAPGMRSFGLFHKALALATVGDFEGAEAILSLEPSQGMARNRRTLIARAQVLSQLGQSEAAVAMLDEAVGPAPDDLTLRELRTQLETGEPIPFSVVTGASTGLAEVYYTLASILSEETPETYVLLYSRIAQALHPDDADIAILTAELLDMLGAYPLASAAYATVPQDDPAFFEAELGRAEVLRKDGETALAIEVLGQLIRVYPDLPMGHITLGDAMRQSERFDEAIDAYSRAIDLMDPRDPRLWFVFYMRAIGYHRVDNWPEAEADFRSALALNPDQPQILNYLGYSLVERREKLDEALQMIETAVDAQPQNGAIIDSLGWAYFVLGRIEDAVEPMERAAELEPVDPIVLDHLGDVLWSVGRKREARFQWQRALSFDPEPDEATRIRRKLEVGLDQVLTEEGVEVPSTAQDL</sequence>
<evidence type="ECO:0000256" key="4">
    <source>
        <dbReference type="SAM" id="SignalP"/>
    </source>
</evidence>
<feature type="repeat" description="TPR" evidence="3">
    <location>
        <begin position="398"/>
        <end position="431"/>
    </location>
</feature>
<dbReference type="GO" id="GO:0042802">
    <property type="term" value="F:identical protein binding"/>
    <property type="evidence" value="ECO:0007669"/>
    <property type="project" value="InterPro"/>
</dbReference>
<dbReference type="SUPFAM" id="SSF48452">
    <property type="entry name" value="TPR-like"/>
    <property type="match status" value="3"/>
</dbReference>
<dbReference type="Proteomes" id="UP000201613">
    <property type="component" value="Unassembled WGS sequence"/>
</dbReference>
<organism evidence="5 6">
    <name type="scientific">Flavimaricola marinus</name>
    <dbReference type="NCBI Taxonomy" id="1819565"/>
    <lineage>
        <taxon>Bacteria</taxon>
        <taxon>Pseudomonadati</taxon>
        <taxon>Pseudomonadota</taxon>
        <taxon>Alphaproteobacteria</taxon>
        <taxon>Rhodobacterales</taxon>
        <taxon>Paracoccaceae</taxon>
        <taxon>Flavimaricola</taxon>
    </lineage>
</organism>
<keyword evidence="5" id="KW-0449">Lipoprotein</keyword>
<protein>
    <submittedName>
        <fullName evidence="5">Lipoprotein NlpI</fullName>
    </submittedName>
</protein>
<keyword evidence="6" id="KW-1185">Reference proteome</keyword>
<gene>
    <name evidence="5" type="ORF">LOM8899_00979</name>
</gene>
<evidence type="ECO:0000256" key="2">
    <source>
        <dbReference type="ARBA" id="ARBA00022803"/>
    </source>
</evidence>
<dbReference type="PANTHER" id="PTHR44858:SF1">
    <property type="entry name" value="UDP-N-ACETYLGLUCOSAMINE--PEPTIDE N-ACETYLGLUCOSAMINYLTRANSFERASE SPINDLY-RELATED"/>
    <property type="match status" value="1"/>
</dbReference>
<dbReference type="PANTHER" id="PTHR44858">
    <property type="entry name" value="TETRATRICOPEPTIDE REPEAT PROTEIN 6"/>
    <property type="match status" value="1"/>
</dbReference>
<dbReference type="InterPro" id="IPR050498">
    <property type="entry name" value="Ycf3"/>
</dbReference>
<keyword evidence="1" id="KW-0677">Repeat</keyword>
<dbReference type="EMBL" id="FXZK01000001">
    <property type="protein sequence ID" value="SMY06849.1"/>
    <property type="molecule type" value="Genomic_DNA"/>
</dbReference>
<feature type="chain" id="PRO_5013189760" evidence="4">
    <location>
        <begin position="25"/>
        <end position="566"/>
    </location>
</feature>
<dbReference type="AlphaFoldDB" id="A0A238LAZ3"/>
<evidence type="ECO:0000313" key="5">
    <source>
        <dbReference type="EMBL" id="SMY06849.1"/>
    </source>
</evidence>
<keyword evidence="4" id="KW-0732">Signal</keyword>
<feature type="signal peptide" evidence="4">
    <location>
        <begin position="1"/>
        <end position="24"/>
    </location>
</feature>
<dbReference type="RefSeq" id="WP_245820429.1">
    <property type="nucleotide sequence ID" value="NZ_FXZK01000001.1"/>
</dbReference>
<dbReference type="InterPro" id="IPR011717">
    <property type="entry name" value="TPR-4"/>
</dbReference>